<dbReference type="NCBIfam" id="TIGR00128">
    <property type="entry name" value="fabD"/>
    <property type="match status" value="1"/>
</dbReference>
<dbReference type="InterPro" id="IPR004410">
    <property type="entry name" value="Malonyl_CoA-ACP_transAc_FabD"/>
</dbReference>
<name>A0A7V5CSS4_9BACT</name>
<evidence type="ECO:0000256" key="3">
    <source>
        <dbReference type="ARBA" id="ARBA00022679"/>
    </source>
</evidence>
<dbReference type="SUPFAM" id="SSF52151">
    <property type="entry name" value="FabD/lysophospholipase-like"/>
    <property type="match status" value="1"/>
</dbReference>
<dbReference type="InterPro" id="IPR014043">
    <property type="entry name" value="Acyl_transferase_dom"/>
</dbReference>
<dbReference type="InterPro" id="IPR016035">
    <property type="entry name" value="Acyl_Trfase/lysoPLipase"/>
</dbReference>
<dbReference type="Gene3D" id="3.40.366.10">
    <property type="entry name" value="Malonyl-Coenzyme A Acyl Carrier Protein, domain 2"/>
    <property type="match status" value="1"/>
</dbReference>
<dbReference type="PIRSF" id="PIRSF000446">
    <property type="entry name" value="Mct"/>
    <property type="match status" value="1"/>
</dbReference>
<dbReference type="GO" id="GO:0005829">
    <property type="term" value="C:cytosol"/>
    <property type="evidence" value="ECO:0007669"/>
    <property type="project" value="TreeGrafter"/>
</dbReference>
<evidence type="ECO:0000256" key="4">
    <source>
        <dbReference type="ARBA" id="ARBA00023315"/>
    </source>
</evidence>
<evidence type="ECO:0000256" key="7">
    <source>
        <dbReference type="PIRSR" id="PIRSR000446-1"/>
    </source>
</evidence>
<dbReference type="PANTHER" id="PTHR42681">
    <property type="entry name" value="MALONYL-COA-ACYL CARRIER PROTEIN TRANSACYLASE, MITOCHONDRIAL"/>
    <property type="match status" value="1"/>
</dbReference>
<dbReference type="SUPFAM" id="SSF55048">
    <property type="entry name" value="Probable ACP-binding domain of malonyl-CoA ACP transacylase"/>
    <property type="match status" value="1"/>
</dbReference>
<dbReference type="SMART" id="SM00827">
    <property type="entry name" value="PKS_AT"/>
    <property type="match status" value="1"/>
</dbReference>
<evidence type="ECO:0000259" key="8">
    <source>
        <dbReference type="SMART" id="SM00827"/>
    </source>
</evidence>
<proteinExistence type="inferred from homology"/>
<sequence>MSIPTLVFLFPGQNSQSVGMGRDLYEQFPVARRTFEEADEALGFSVSKLCFEGPEDQLKLTEFQQPAICTVSVAALRVLQERGIQPGFVAGHSLGEYAANVAAGSLAFADAVRTVRHRGAYMQQAVPAGKGAMAAILGIFSEAAAEACAAAALEKGSIVSAANFNSPEQTVISGEAAAVERAGELCKERGAKRVVPLQVSAPFHCALMQPAQDQLAKLLHELTFADANMPVVVNVDAAMVTTANVLRDALIRQVTGTVRWVESVRNLIDKQPAHFVEVGPGRVLSGLMRQIDRAQSCLNVEDKASLEKTLAALQA</sequence>
<comment type="similarity">
    <text evidence="6">Belongs to the fabD family.</text>
</comment>
<gene>
    <name evidence="9" type="primary">fabD</name>
    <name evidence="9" type="ORF">ENW50_02145</name>
</gene>
<dbReference type="EMBL" id="DTKL01000015">
    <property type="protein sequence ID" value="HGY93480.1"/>
    <property type="molecule type" value="Genomic_DNA"/>
</dbReference>
<evidence type="ECO:0000256" key="5">
    <source>
        <dbReference type="ARBA" id="ARBA00048462"/>
    </source>
</evidence>
<dbReference type="EC" id="2.3.1.39" evidence="1 6"/>
<dbReference type="InterPro" id="IPR001227">
    <property type="entry name" value="Ac_transferase_dom_sf"/>
</dbReference>
<dbReference type="InterPro" id="IPR016036">
    <property type="entry name" value="Malonyl_transacylase_ACP-bd"/>
</dbReference>
<comment type="caution">
    <text evidence="9">The sequence shown here is derived from an EMBL/GenBank/DDBJ whole genome shotgun (WGS) entry which is preliminary data.</text>
</comment>
<feature type="active site" evidence="7">
    <location>
        <position position="204"/>
    </location>
</feature>
<evidence type="ECO:0000313" key="9">
    <source>
        <dbReference type="EMBL" id="HGY93480.1"/>
    </source>
</evidence>
<protein>
    <recommendedName>
        <fullName evidence="2 6">Malonyl CoA-acyl carrier protein transacylase</fullName>
        <ecNumber evidence="1 6">2.3.1.39</ecNumber>
    </recommendedName>
</protein>
<dbReference type="Pfam" id="PF00698">
    <property type="entry name" value="Acyl_transf_1"/>
    <property type="match status" value="1"/>
</dbReference>
<evidence type="ECO:0000256" key="1">
    <source>
        <dbReference type="ARBA" id="ARBA00013258"/>
    </source>
</evidence>
<organism evidence="9">
    <name type="scientific">Acidobacterium capsulatum</name>
    <dbReference type="NCBI Taxonomy" id="33075"/>
    <lineage>
        <taxon>Bacteria</taxon>
        <taxon>Pseudomonadati</taxon>
        <taxon>Acidobacteriota</taxon>
        <taxon>Terriglobia</taxon>
        <taxon>Terriglobales</taxon>
        <taxon>Acidobacteriaceae</taxon>
        <taxon>Acidobacterium</taxon>
    </lineage>
</organism>
<dbReference type="PANTHER" id="PTHR42681:SF1">
    <property type="entry name" value="MALONYL-COA-ACYL CARRIER PROTEIN TRANSACYLASE, MITOCHONDRIAL"/>
    <property type="match status" value="1"/>
</dbReference>
<accession>A0A7V5CSS4</accession>
<keyword evidence="4 6" id="KW-0012">Acyltransferase</keyword>
<keyword evidence="3 6" id="KW-0808">Transferase</keyword>
<evidence type="ECO:0000256" key="6">
    <source>
        <dbReference type="PIRNR" id="PIRNR000446"/>
    </source>
</evidence>
<dbReference type="Gene3D" id="3.30.70.250">
    <property type="entry name" value="Malonyl-CoA ACP transacylase, ACP-binding"/>
    <property type="match status" value="1"/>
</dbReference>
<dbReference type="InterPro" id="IPR024925">
    <property type="entry name" value="Malonyl_CoA-ACP_transAc"/>
</dbReference>
<evidence type="ECO:0000256" key="2">
    <source>
        <dbReference type="ARBA" id="ARBA00018953"/>
    </source>
</evidence>
<dbReference type="GO" id="GO:0006633">
    <property type="term" value="P:fatty acid biosynthetic process"/>
    <property type="evidence" value="ECO:0007669"/>
    <property type="project" value="TreeGrafter"/>
</dbReference>
<feature type="domain" description="Malonyl-CoA:ACP transacylase (MAT)" evidence="8">
    <location>
        <begin position="9"/>
        <end position="315"/>
    </location>
</feature>
<dbReference type="AlphaFoldDB" id="A0A7V5CSS4"/>
<dbReference type="InterPro" id="IPR050858">
    <property type="entry name" value="Mal-CoA-ACP_Trans/PKS_FabD"/>
</dbReference>
<dbReference type="FunFam" id="3.30.70.250:FF:000001">
    <property type="entry name" value="Malonyl CoA-acyl carrier protein transacylase"/>
    <property type="match status" value="1"/>
</dbReference>
<comment type="catalytic activity">
    <reaction evidence="5 6">
        <text>holo-[ACP] + malonyl-CoA = malonyl-[ACP] + CoA</text>
        <dbReference type="Rhea" id="RHEA:41792"/>
        <dbReference type="Rhea" id="RHEA-COMP:9623"/>
        <dbReference type="Rhea" id="RHEA-COMP:9685"/>
        <dbReference type="ChEBI" id="CHEBI:57287"/>
        <dbReference type="ChEBI" id="CHEBI:57384"/>
        <dbReference type="ChEBI" id="CHEBI:64479"/>
        <dbReference type="ChEBI" id="CHEBI:78449"/>
        <dbReference type="EC" id="2.3.1.39"/>
    </reaction>
</comment>
<feature type="active site" evidence="7">
    <location>
        <position position="93"/>
    </location>
</feature>
<reference evidence="9" key="1">
    <citation type="journal article" date="2020" name="mSystems">
        <title>Genome- and Community-Level Interaction Insights into Carbon Utilization and Element Cycling Functions of Hydrothermarchaeota in Hydrothermal Sediment.</title>
        <authorList>
            <person name="Zhou Z."/>
            <person name="Liu Y."/>
            <person name="Xu W."/>
            <person name="Pan J."/>
            <person name="Luo Z.H."/>
            <person name="Li M."/>
        </authorList>
    </citation>
    <scope>NUCLEOTIDE SEQUENCE [LARGE SCALE GENOMIC DNA]</scope>
    <source>
        <strain evidence="9">SpSt-855</strain>
    </source>
</reference>
<dbReference type="GO" id="GO:0004314">
    <property type="term" value="F:[acyl-carrier-protein] S-malonyltransferase activity"/>
    <property type="evidence" value="ECO:0007669"/>
    <property type="project" value="UniProtKB-EC"/>
</dbReference>